<dbReference type="AlphaFoldDB" id="X1HAI9"/>
<gene>
    <name evidence="1" type="ORF">S03H2_52494</name>
</gene>
<sequence length="218" mass="25208">MGTCCTKYLDLGKKYMDNAKARTDRSPWDTFIYGVALTMTRKASDHAEVLKDLKQAFPDVEKAQKSCVPPGVPHVSAAEKTYHPERVVEAMCENARQLPLEEKVDSKVRTVQPSWGHLSYSMEQCDREGIRKHYLFRKQKGPDMLLLESGCHVPVMDRWMLRRMLKPTPEQEETFSEDVLRIQRSHQQYGLLRDAVIEEASECQVPVGEHHVSCWFER</sequence>
<accession>X1HAI9</accession>
<proteinExistence type="predicted"/>
<organism evidence="1">
    <name type="scientific">marine sediment metagenome</name>
    <dbReference type="NCBI Taxonomy" id="412755"/>
    <lineage>
        <taxon>unclassified sequences</taxon>
        <taxon>metagenomes</taxon>
        <taxon>ecological metagenomes</taxon>
    </lineage>
</organism>
<reference evidence="1" key="1">
    <citation type="journal article" date="2014" name="Front. Microbiol.">
        <title>High frequency of phylogenetically diverse reductive dehalogenase-homologous genes in deep subseafloor sedimentary metagenomes.</title>
        <authorList>
            <person name="Kawai M."/>
            <person name="Futagami T."/>
            <person name="Toyoda A."/>
            <person name="Takaki Y."/>
            <person name="Nishi S."/>
            <person name="Hori S."/>
            <person name="Arai W."/>
            <person name="Tsubouchi T."/>
            <person name="Morono Y."/>
            <person name="Uchiyama I."/>
            <person name="Ito T."/>
            <person name="Fujiyama A."/>
            <person name="Inagaki F."/>
            <person name="Takami H."/>
        </authorList>
    </citation>
    <scope>NUCLEOTIDE SEQUENCE</scope>
    <source>
        <strain evidence="1">Expedition CK06-06</strain>
    </source>
</reference>
<feature type="non-terminal residue" evidence="1">
    <location>
        <position position="218"/>
    </location>
</feature>
<dbReference type="EMBL" id="BARU01033347">
    <property type="protein sequence ID" value="GAH66397.1"/>
    <property type="molecule type" value="Genomic_DNA"/>
</dbReference>
<comment type="caution">
    <text evidence="1">The sequence shown here is derived from an EMBL/GenBank/DDBJ whole genome shotgun (WGS) entry which is preliminary data.</text>
</comment>
<protein>
    <submittedName>
        <fullName evidence="1">Uncharacterized protein</fullName>
    </submittedName>
</protein>
<name>X1HAI9_9ZZZZ</name>
<evidence type="ECO:0000313" key="1">
    <source>
        <dbReference type="EMBL" id="GAH66397.1"/>
    </source>
</evidence>